<feature type="transmembrane region" description="Helical" evidence="5">
    <location>
        <begin position="114"/>
        <end position="137"/>
    </location>
</feature>
<evidence type="ECO:0000313" key="8">
    <source>
        <dbReference type="Proteomes" id="UP000001940"/>
    </source>
</evidence>
<dbReference type="GO" id="GO:0016020">
    <property type="term" value="C:membrane"/>
    <property type="evidence" value="ECO:0007669"/>
    <property type="project" value="UniProtKB-SubCell"/>
</dbReference>
<organism evidence="7 8">
    <name type="scientific">Caenorhabditis elegans</name>
    <dbReference type="NCBI Taxonomy" id="6239"/>
    <lineage>
        <taxon>Eukaryota</taxon>
        <taxon>Metazoa</taxon>
        <taxon>Ecdysozoa</taxon>
        <taxon>Nematoda</taxon>
        <taxon>Chromadorea</taxon>
        <taxon>Rhabditida</taxon>
        <taxon>Rhabditina</taxon>
        <taxon>Rhabditomorpha</taxon>
        <taxon>Rhabditoidea</taxon>
        <taxon>Rhabditidae</taxon>
        <taxon>Peloderinae</taxon>
        <taxon>Caenorhabditis</taxon>
    </lineage>
</organism>
<keyword evidence="3 5" id="KW-1133">Transmembrane helix</keyword>
<dbReference type="PANTHER" id="PTHR22751">
    <property type="entry name" value="G-PROTEIN COUPLED RECEPTOR-RELATED"/>
    <property type="match status" value="1"/>
</dbReference>
<sequence>MNRSTSVNIEGSPLQYPSRETKFYLHLINVAISFIGIFPSVFHFLVLLRKSMRQLTVNQFLIGIVVCGIIHNVCSIIYYIPILCDHYYSLKVPLECVPSQSSYVKIAYGFYSSLINSVAIVMITYFTAAMAIIRTLVIKFPLARRSKRLIYSKNGSKIMLTIILVISPFWIINFASLNVIETGVWVPPKNCNGFSKNNIEKMYGIEQTGIFGQLFYLIFFLTETVLFEFIPSILLLITTICLIIELRKNQKKKTSIKQYRSTRLVAWMTISFRGKCTVQLDIHRFDGAFNSHLGISK</sequence>
<dbReference type="AGR" id="WB:WBGene00005783"/>
<dbReference type="STRING" id="6239.F14F8.7.1"/>
<dbReference type="InterPro" id="IPR019427">
    <property type="entry name" value="7TM_GPCR_serpentine_rcpt_Srw"/>
</dbReference>
<name>Q9XU31_CAEEL</name>
<keyword evidence="8" id="KW-1185">Reference proteome</keyword>
<accession>Q9XU31</accession>
<dbReference type="PaxDb" id="6239-F14F8.7"/>
<evidence type="ECO:0000256" key="4">
    <source>
        <dbReference type="ARBA" id="ARBA00023136"/>
    </source>
</evidence>
<dbReference type="SUPFAM" id="SSF81321">
    <property type="entry name" value="Family A G protein-coupled receptor-like"/>
    <property type="match status" value="1"/>
</dbReference>
<dbReference type="Pfam" id="PF10324">
    <property type="entry name" value="7TM_GPCR_Srw"/>
    <property type="match status" value="1"/>
</dbReference>
<keyword evidence="4 5" id="KW-0472">Membrane</keyword>
<dbReference type="Gene3D" id="1.20.1070.10">
    <property type="entry name" value="Rhodopsin 7-helix transmembrane proteins"/>
    <property type="match status" value="1"/>
</dbReference>
<dbReference type="PIR" id="T20919">
    <property type="entry name" value="T20919"/>
</dbReference>
<keyword evidence="2 5" id="KW-0812">Transmembrane</keyword>
<feature type="transmembrane region" description="Helical" evidence="5">
    <location>
        <begin position="23"/>
        <end position="48"/>
    </location>
</feature>
<feature type="transmembrane region" description="Helical" evidence="5">
    <location>
        <begin position="60"/>
        <end position="80"/>
    </location>
</feature>
<dbReference type="KEGG" id="cel:CELE_F14F8.7"/>
<evidence type="ECO:0000313" key="7">
    <source>
        <dbReference type="EMBL" id="CAB07191.2"/>
    </source>
</evidence>
<proteinExistence type="predicted"/>
<dbReference type="Proteomes" id="UP000001940">
    <property type="component" value="Chromosome V"/>
</dbReference>
<feature type="transmembrane region" description="Helical" evidence="5">
    <location>
        <begin position="158"/>
        <end position="180"/>
    </location>
</feature>
<evidence type="ECO:0000313" key="9">
    <source>
        <dbReference type="WormBase" id="F14F8.7"/>
    </source>
</evidence>
<feature type="domain" description="G-protein coupled receptors family 1 profile" evidence="6">
    <location>
        <begin position="39"/>
        <end position="272"/>
    </location>
</feature>
<keyword evidence="7" id="KW-0675">Receptor</keyword>
<dbReference type="SMR" id="Q9XU31"/>
<protein>
    <submittedName>
        <fullName evidence="7">G-protein coupled receptors family 1 profile domain-containing protein</fullName>
    </submittedName>
</protein>
<evidence type="ECO:0000256" key="2">
    <source>
        <dbReference type="ARBA" id="ARBA00022692"/>
    </source>
</evidence>
<dbReference type="InterPro" id="IPR017452">
    <property type="entry name" value="GPCR_Rhodpsn_7TM"/>
</dbReference>
<dbReference type="GeneID" id="184481"/>
<dbReference type="EMBL" id="BX284605">
    <property type="protein sequence ID" value="CAB07191.2"/>
    <property type="molecule type" value="Genomic_DNA"/>
</dbReference>
<gene>
    <name evidence="7 9" type="primary">srw-36</name>
    <name evidence="7" type="ORF">CELE_F14F8.7</name>
    <name evidence="9" type="ORF">F14F8.7</name>
</gene>
<comment type="subcellular location">
    <subcellularLocation>
        <location evidence="1">Membrane</location>
    </subcellularLocation>
</comment>
<feature type="transmembrane region" description="Helical" evidence="5">
    <location>
        <begin position="214"/>
        <end position="244"/>
    </location>
</feature>
<evidence type="ECO:0000256" key="1">
    <source>
        <dbReference type="ARBA" id="ARBA00004370"/>
    </source>
</evidence>
<dbReference type="CTD" id="184481"/>
<reference evidence="7 8" key="1">
    <citation type="journal article" date="1998" name="Science">
        <title>Genome sequence of the nematode C. elegans: a platform for investigating biology.</title>
        <authorList>
            <consortium name="The C. elegans sequencing consortium"/>
            <person name="Sulson J.E."/>
            <person name="Waterston R."/>
        </authorList>
    </citation>
    <scope>NUCLEOTIDE SEQUENCE [LARGE SCALE GENOMIC DNA]</scope>
    <source>
        <strain evidence="7 8">Bristol N2</strain>
    </source>
</reference>
<evidence type="ECO:0000259" key="6">
    <source>
        <dbReference type="PROSITE" id="PS50262"/>
    </source>
</evidence>
<evidence type="ECO:0000256" key="3">
    <source>
        <dbReference type="ARBA" id="ARBA00022989"/>
    </source>
</evidence>
<dbReference type="AlphaFoldDB" id="Q9XU31"/>
<dbReference type="PhylomeDB" id="Q9XU31"/>
<dbReference type="InParanoid" id="Q9XU31"/>
<dbReference type="HOGENOM" id="CLU_043715_0_3_1"/>
<evidence type="ECO:0000256" key="5">
    <source>
        <dbReference type="SAM" id="Phobius"/>
    </source>
</evidence>
<dbReference type="PANTHER" id="PTHR22751:SF13">
    <property type="entry name" value="G-PROTEIN COUPLED RECEPTORS FAMILY 1 PROFILE DOMAIN-CONTAINING PROTEIN"/>
    <property type="match status" value="1"/>
</dbReference>
<dbReference type="UCSC" id="F14F8.7">
    <property type="organism name" value="c. elegans"/>
</dbReference>
<dbReference type="PROSITE" id="PS50262">
    <property type="entry name" value="G_PROTEIN_RECEP_F1_2"/>
    <property type="match status" value="1"/>
</dbReference>
<dbReference type="WormBase" id="F14F8.7">
    <property type="protein sequence ID" value="CE52215"/>
    <property type="gene ID" value="WBGene00005783"/>
    <property type="gene designation" value="srw-36"/>
</dbReference>
<dbReference type="eggNOG" id="KOG3098">
    <property type="taxonomic scope" value="Eukaryota"/>
</dbReference>
<dbReference type="RefSeq" id="NP_507224.2">
    <property type="nucleotide sequence ID" value="NM_074823.2"/>
</dbReference>
<dbReference type="GO" id="GO:0008528">
    <property type="term" value="F:G protein-coupled peptide receptor activity"/>
    <property type="evidence" value="ECO:0007669"/>
    <property type="project" value="InterPro"/>
</dbReference>